<dbReference type="OrthoDB" id="7172230at2"/>
<dbReference type="PANTHER" id="PTHR24637">
    <property type="entry name" value="COLLAGEN"/>
    <property type="match status" value="1"/>
</dbReference>
<proteinExistence type="predicted"/>
<evidence type="ECO:0000256" key="1">
    <source>
        <dbReference type="SAM" id="MobiDB-lite"/>
    </source>
</evidence>
<dbReference type="AlphaFoldDB" id="A0A3S2UR01"/>
<evidence type="ECO:0000313" key="3">
    <source>
        <dbReference type="Proteomes" id="UP000282837"/>
    </source>
</evidence>
<evidence type="ECO:0000313" key="2">
    <source>
        <dbReference type="EMBL" id="RVU03985.1"/>
    </source>
</evidence>
<keyword evidence="3" id="KW-1185">Reference proteome</keyword>
<dbReference type="Proteomes" id="UP000282837">
    <property type="component" value="Unassembled WGS sequence"/>
</dbReference>
<feature type="compositionally biased region" description="Low complexity" evidence="1">
    <location>
        <begin position="168"/>
        <end position="202"/>
    </location>
</feature>
<dbReference type="EMBL" id="SACO01000011">
    <property type="protein sequence ID" value="RVU03985.1"/>
    <property type="molecule type" value="Genomic_DNA"/>
</dbReference>
<name>A0A3S2UR01_9SPHN</name>
<sequence length="434" mass="44821">MIFKRAASQPALPTATTTFTFATNDLSGLDNGWSLTVPADNGQPCWVSSASAVSSGATDTIAPNEWATPVQLVASGSNGTAGLSQATVFLYRRAASSPSLPGATVTYTFATGAVDGISNGWTTTVPATDGNPLWVIQATAISSGASDTITAGEWSAPQKLVQDGTNGATGATGATGPSGPAGPSGATGPQGPTGPQGATGPQGPQGPGGPQGPAGQSAIPFVQDAPVPSAVVQYQTWYRPTSKEWYVATATGTDGWQRILGEVSALSVITEAYIADAAIGSAKIKNLEVGTIKIADNSISLLTQSYNASTRTSAGWSYEGYVDGEGNWVEPYDARVVLTSHSVYFEYPGTLYVWGKVKQSFPRDGMWFECSIRVNGEIIDDTLGGGSKQDGVPLLAKYAANAGQTLLVELCVQGDFTITYAAGKSKLMSDRRYK</sequence>
<gene>
    <name evidence="2" type="ORF">EOE18_13815</name>
</gene>
<comment type="caution">
    <text evidence="2">The sequence shown here is derived from an EMBL/GenBank/DDBJ whole genome shotgun (WGS) entry which is preliminary data.</text>
</comment>
<dbReference type="InterPro" id="IPR008160">
    <property type="entry name" value="Collagen"/>
</dbReference>
<accession>A0A3S2UR01</accession>
<feature type="region of interest" description="Disordered" evidence="1">
    <location>
        <begin position="160"/>
        <end position="220"/>
    </location>
</feature>
<protein>
    <recommendedName>
        <fullName evidence="4">Collagen-like protein</fullName>
    </recommendedName>
</protein>
<organism evidence="2 3">
    <name type="scientific">Novosphingobium umbonatum</name>
    <dbReference type="NCBI Taxonomy" id="1908524"/>
    <lineage>
        <taxon>Bacteria</taxon>
        <taxon>Pseudomonadati</taxon>
        <taxon>Pseudomonadota</taxon>
        <taxon>Alphaproteobacteria</taxon>
        <taxon>Sphingomonadales</taxon>
        <taxon>Sphingomonadaceae</taxon>
        <taxon>Novosphingobium</taxon>
    </lineage>
</organism>
<dbReference type="PANTHER" id="PTHR24637:SF421">
    <property type="entry name" value="CUTICLE COLLAGEN DPY-2"/>
    <property type="match status" value="1"/>
</dbReference>
<reference evidence="2 3" key="1">
    <citation type="submission" date="2019-01" db="EMBL/GenBank/DDBJ databases">
        <authorList>
            <person name="Chen W.-M."/>
        </authorList>
    </citation>
    <scope>NUCLEOTIDE SEQUENCE [LARGE SCALE GENOMIC DNA]</scope>
    <source>
        <strain evidence="2 3">FSY-9</strain>
    </source>
</reference>
<evidence type="ECO:0008006" key="4">
    <source>
        <dbReference type="Google" id="ProtNLM"/>
    </source>
</evidence>
<dbReference type="Gene3D" id="1.20.5.320">
    <property type="entry name" value="6-Phosphogluconate Dehydrogenase, domain 3"/>
    <property type="match status" value="1"/>
</dbReference>
<dbReference type="Pfam" id="PF01391">
    <property type="entry name" value="Collagen"/>
    <property type="match status" value="1"/>
</dbReference>
<feature type="compositionally biased region" description="Gly residues" evidence="1">
    <location>
        <begin position="203"/>
        <end position="212"/>
    </location>
</feature>